<dbReference type="Proteomes" id="UP001589867">
    <property type="component" value="Unassembled WGS sequence"/>
</dbReference>
<proteinExistence type="predicted"/>
<reference evidence="1 2" key="1">
    <citation type="submission" date="2024-09" db="EMBL/GenBank/DDBJ databases">
        <authorList>
            <person name="Sun Q."/>
            <person name="Mori K."/>
        </authorList>
    </citation>
    <scope>NUCLEOTIDE SEQUENCE [LARGE SCALE GENOMIC DNA]</scope>
    <source>
        <strain evidence="1 2">TBRC 3947</strain>
    </source>
</reference>
<accession>A0ABV6ME34</accession>
<keyword evidence="2" id="KW-1185">Reference proteome</keyword>
<evidence type="ECO:0000313" key="2">
    <source>
        <dbReference type="Proteomes" id="UP001589867"/>
    </source>
</evidence>
<dbReference type="RefSeq" id="WP_377259507.1">
    <property type="nucleotide sequence ID" value="NZ_JBHLUH010000075.1"/>
</dbReference>
<organism evidence="1 2">
    <name type="scientific">Phytohabitans kaempferiae</name>
    <dbReference type="NCBI Taxonomy" id="1620943"/>
    <lineage>
        <taxon>Bacteria</taxon>
        <taxon>Bacillati</taxon>
        <taxon>Actinomycetota</taxon>
        <taxon>Actinomycetes</taxon>
        <taxon>Micromonosporales</taxon>
        <taxon>Micromonosporaceae</taxon>
    </lineage>
</organism>
<sequence>MTGTIPFDSDATRAAVTAAAHAVSAESEKLGITTTPEQCEAIAVEVVSVYEAFLAGVRYATQNQTVAGESISPTEG</sequence>
<name>A0ABV6ME34_9ACTN</name>
<protein>
    <recommendedName>
        <fullName evidence="3">DUF768 domain-containing protein</fullName>
    </recommendedName>
</protein>
<dbReference type="EMBL" id="JBHLUH010000075">
    <property type="protein sequence ID" value="MFC0532784.1"/>
    <property type="molecule type" value="Genomic_DNA"/>
</dbReference>
<gene>
    <name evidence="1" type="ORF">ACFFIA_34705</name>
</gene>
<evidence type="ECO:0008006" key="3">
    <source>
        <dbReference type="Google" id="ProtNLM"/>
    </source>
</evidence>
<evidence type="ECO:0000313" key="1">
    <source>
        <dbReference type="EMBL" id="MFC0532784.1"/>
    </source>
</evidence>
<comment type="caution">
    <text evidence="1">The sequence shown here is derived from an EMBL/GenBank/DDBJ whole genome shotgun (WGS) entry which is preliminary data.</text>
</comment>